<protein>
    <submittedName>
        <fullName evidence="2">Unnamed protein product</fullName>
    </submittedName>
</protein>
<keyword evidence="3" id="KW-1185">Reference proteome</keyword>
<gene>
    <name evidence="2" type="ORF">Pfra01_000635300</name>
</gene>
<dbReference type="AlphaFoldDB" id="A0A9W6UB44"/>
<accession>A0A9W6UB44</accession>
<evidence type="ECO:0000313" key="2">
    <source>
        <dbReference type="EMBL" id="GMF29578.1"/>
    </source>
</evidence>
<feature type="compositionally biased region" description="Acidic residues" evidence="1">
    <location>
        <begin position="53"/>
        <end position="64"/>
    </location>
</feature>
<evidence type="ECO:0000313" key="3">
    <source>
        <dbReference type="Proteomes" id="UP001165121"/>
    </source>
</evidence>
<name>A0A9W6UB44_9STRA</name>
<feature type="compositionally biased region" description="Acidic residues" evidence="1">
    <location>
        <begin position="77"/>
        <end position="86"/>
    </location>
</feature>
<reference evidence="2" key="1">
    <citation type="submission" date="2023-04" db="EMBL/GenBank/DDBJ databases">
        <title>Phytophthora fragariaefolia NBRC 109709.</title>
        <authorList>
            <person name="Ichikawa N."/>
            <person name="Sato H."/>
            <person name="Tonouchi N."/>
        </authorList>
    </citation>
    <scope>NUCLEOTIDE SEQUENCE</scope>
    <source>
        <strain evidence="2">NBRC 109709</strain>
    </source>
</reference>
<dbReference type="EMBL" id="BSXT01000540">
    <property type="protein sequence ID" value="GMF29578.1"/>
    <property type="molecule type" value="Genomic_DNA"/>
</dbReference>
<dbReference type="Proteomes" id="UP001165121">
    <property type="component" value="Unassembled WGS sequence"/>
</dbReference>
<organism evidence="2 3">
    <name type="scientific">Phytophthora fragariaefolia</name>
    <dbReference type="NCBI Taxonomy" id="1490495"/>
    <lineage>
        <taxon>Eukaryota</taxon>
        <taxon>Sar</taxon>
        <taxon>Stramenopiles</taxon>
        <taxon>Oomycota</taxon>
        <taxon>Peronosporomycetes</taxon>
        <taxon>Peronosporales</taxon>
        <taxon>Peronosporaceae</taxon>
        <taxon>Phytophthora</taxon>
    </lineage>
</organism>
<dbReference type="OrthoDB" id="126874at2759"/>
<sequence length="161" mass="17652">MHTASDEAGSEGNAQDDPCPIRTCVIDADPNLMDRGANGCTGLNSDKDPDLREDPEDDESDGDSWTDNWDIGHLTEEPEQEVEELPDSIWPSTAKDKRLIASMRDNGWEYDPAKFGEDPEYHGLYDGPYGPSDSVLSVADDTIALLFYFMPPNCGSDCCGV</sequence>
<feature type="region of interest" description="Disordered" evidence="1">
    <location>
        <begin position="1"/>
        <end position="86"/>
    </location>
</feature>
<proteinExistence type="predicted"/>
<evidence type="ECO:0000256" key="1">
    <source>
        <dbReference type="SAM" id="MobiDB-lite"/>
    </source>
</evidence>
<comment type="caution">
    <text evidence="2">The sequence shown here is derived from an EMBL/GenBank/DDBJ whole genome shotgun (WGS) entry which is preliminary data.</text>
</comment>